<evidence type="ECO:0008006" key="3">
    <source>
        <dbReference type="Google" id="ProtNLM"/>
    </source>
</evidence>
<accession>A0A1B7X9Y3</accession>
<gene>
    <name evidence="1" type="ORF">SP90_13950</name>
</gene>
<dbReference type="PATRIC" id="fig|1560234.3.peg.1903"/>
<dbReference type="Proteomes" id="UP000091979">
    <property type="component" value="Unassembled WGS sequence"/>
</dbReference>
<comment type="caution">
    <text evidence="1">The sequence shown here is derived from an EMBL/GenBank/DDBJ whole genome shotgun (WGS) entry which is preliminary data.</text>
</comment>
<dbReference type="InterPro" id="IPR029032">
    <property type="entry name" value="AhpD-like"/>
</dbReference>
<reference evidence="1 2" key="1">
    <citation type="submission" date="2015-01" db="EMBL/GenBank/DDBJ databases">
        <title>Desulfovibrio sp. JC271 draft genome sequence.</title>
        <authorList>
            <person name="Shivani Y."/>
            <person name="Subhash Y."/>
            <person name="Sasikala C."/>
            <person name="Ramana C.V."/>
        </authorList>
    </citation>
    <scope>NUCLEOTIDE SEQUENCE [LARGE SCALE GENOMIC DNA]</scope>
    <source>
        <strain evidence="1 2">JC271</strain>
    </source>
</reference>
<dbReference type="SUPFAM" id="SSF69118">
    <property type="entry name" value="AhpD-like"/>
    <property type="match status" value="1"/>
</dbReference>
<organism evidence="1 2">
    <name type="scientific">Halodesulfovibrio spirochaetisodalis</name>
    <dbReference type="NCBI Taxonomy" id="1560234"/>
    <lineage>
        <taxon>Bacteria</taxon>
        <taxon>Pseudomonadati</taxon>
        <taxon>Thermodesulfobacteriota</taxon>
        <taxon>Desulfovibrionia</taxon>
        <taxon>Desulfovibrionales</taxon>
        <taxon>Desulfovibrionaceae</taxon>
        <taxon>Halodesulfovibrio</taxon>
    </lineage>
</organism>
<dbReference type="Gene3D" id="1.20.1290.10">
    <property type="entry name" value="AhpD-like"/>
    <property type="match status" value="1"/>
</dbReference>
<dbReference type="STRING" id="1560234.SP90_13950"/>
<proteinExistence type="predicted"/>
<dbReference type="AlphaFoldDB" id="A0A1B7X9Y3"/>
<evidence type="ECO:0000313" key="2">
    <source>
        <dbReference type="Proteomes" id="UP000091979"/>
    </source>
</evidence>
<dbReference type="EMBL" id="JXMS01000029">
    <property type="protein sequence ID" value="OBQ46193.1"/>
    <property type="molecule type" value="Genomic_DNA"/>
</dbReference>
<dbReference type="RefSeq" id="WP_066857529.1">
    <property type="nucleotide sequence ID" value="NZ_JXMS01000029.1"/>
</dbReference>
<sequence>MYLLKTISKETAHGDQKEIFDWFEDKPINTPPSLQRYAISPSIAKFHLDLIRYFSSHKTLNFALLSSIRYAIASKVCYDSCIAINETILKRSGMTDEDLKAVASTQQDTPLEEHEEALLQFAVTRVLHPEQGCTQEQLQDLYQLGWTEQDLFDVTYHGYTLLSGSQLTASLSTAG</sequence>
<keyword evidence="2" id="KW-1185">Reference proteome</keyword>
<name>A0A1B7X9Y3_9BACT</name>
<protein>
    <recommendedName>
        <fullName evidence="3">Carboxymuconolactone decarboxylase-like domain-containing protein</fullName>
    </recommendedName>
</protein>
<dbReference type="OrthoDB" id="5432305at2"/>
<evidence type="ECO:0000313" key="1">
    <source>
        <dbReference type="EMBL" id="OBQ46193.1"/>
    </source>
</evidence>